<name>A0A849XUX5_9FIRM</name>
<organism evidence="2 3">
    <name type="scientific">Coprococcus comes</name>
    <dbReference type="NCBI Taxonomy" id="410072"/>
    <lineage>
        <taxon>Bacteria</taxon>
        <taxon>Bacillati</taxon>
        <taxon>Bacillota</taxon>
        <taxon>Clostridia</taxon>
        <taxon>Lachnospirales</taxon>
        <taxon>Lachnospiraceae</taxon>
        <taxon>Coprococcus</taxon>
    </lineage>
</organism>
<evidence type="ECO:0000313" key="3">
    <source>
        <dbReference type="Proteomes" id="UP000554488"/>
    </source>
</evidence>
<keyword evidence="1" id="KW-1133">Transmembrane helix</keyword>
<evidence type="ECO:0000256" key="1">
    <source>
        <dbReference type="SAM" id="Phobius"/>
    </source>
</evidence>
<reference evidence="2 3" key="1">
    <citation type="submission" date="2020-04" db="EMBL/GenBank/DDBJ databases">
        <authorList>
            <person name="Pieper L."/>
        </authorList>
    </citation>
    <scope>NUCLEOTIDE SEQUENCE [LARGE SCALE GENOMIC DNA]</scope>
    <source>
        <strain evidence="2 3">F22</strain>
    </source>
</reference>
<proteinExistence type="predicted"/>
<dbReference type="Proteomes" id="UP000554488">
    <property type="component" value="Unassembled WGS sequence"/>
</dbReference>
<comment type="caution">
    <text evidence="2">The sequence shown here is derived from an EMBL/GenBank/DDBJ whole genome shotgun (WGS) entry which is preliminary data.</text>
</comment>
<evidence type="ECO:0000313" key="2">
    <source>
        <dbReference type="EMBL" id="NUN85043.1"/>
    </source>
</evidence>
<dbReference type="EMBL" id="JABWDC010000001">
    <property type="protein sequence ID" value="NUN85043.1"/>
    <property type="molecule type" value="Genomic_DNA"/>
</dbReference>
<dbReference type="RefSeq" id="WP_175305079.1">
    <property type="nucleotide sequence ID" value="NZ_JABWDC010000001.1"/>
</dbReference>
<keyword evidence="1" id="KW-0812">Transmembrane</keyword>
<keyword evidence="1" id="KW-0472">Membrane</keyword>
<gene>
    <name evidence="2" type="ORF">HUU93_00255</name>
</gene>
<protein>
    <submittedName>
        <fullName evidence="2">Uncharacterized protein</fullName>
    </submittedName>
</protein>
<feature type="transmembrane region" description="Helical" evidence="1">
    <location>
        <begin position="6"/>
        <end position="25"/>
    </location>
</feature>
<sequence>MKILVSALILVVVLEAIFIFWLMRNEKKEKNIDEMIQFFRDLWGKFVFYVLATSIIGLFLGSIFFKEIIGLDEINTWVGIVLGLVALVIGVISLFLSFYNVDQANKTQEKTVEIIQGFRDDMIEHMHDMQSDVERKIEESSEKTRNEIAKFTYRNSGKFSVENNGAEEKWDD</sequence>
<accession>A0A849XUX5</accession>
<feature type="transmembrane region" description="Helical" evidence="1">
    <location>
        <begin position="77"/>
        <end position="101"/>
    </location>
</feature>
<reference evidence="2 3" key="2">
    <citation type="submission" date="2020-07" db="EMBL/GenBank/DDBJ databases">
        <title>Bacterial metabolism rescues the inhibition of intestinal drug absorption by food and drug additives.</title>
        <authorList>
            <person name="Zou L."/>
            <person name="Spanogiannopoulos P."/>
            <person name="Chien H.-C."/>
            <person name="Pieper L.M."/>
            <person name="Cai W."/>
            <person name="Khuri N."/>
            <person name="Pottel J."/>
            <person name="Vora B."/>
            <person name="Ni Z."/>
            <person name="Tsakalozou E."/>
            <person name="Zhang W."/>
            <person name="Shoichet B.K."/>
            <person name="Giacomini K.M."/>
            <person name="Turnbaugh P.J."/>
        </authorList>
    </citation>
    <scope>NUCLEOTIDE SEQUENCE [LARGE SCALE GENOMIC DNA]</scope>
    <source>
        <strain evidence="2 3">F22</strain>
    </source>
</reference>
<dbReference type="AlphaFoldDB" id="A0A849XUX5"/>
<feature type="transmembrane region" description="Helical" evidence="1">
    <location>
        <begin position="46"/>
        <end position="65"/>
    </location>
</feature>